<sequence length="305" mass="33365">MIYTVTLNPAIDYVIRVPEFKLDELNKTTEEYKFPGGKGINVSRILKNLKVESTNLGFVGGFTGTFIRERLAEERLITNFIEVPGDTRINIKLKSDVETEINGQGPTIEKIHLDALKAQLLDATPEDLVVFSGSIPKGLPNDVYIELVKLVKEEGIPFVVDISNDQLLDILPFNPVLIKPNHHELAAIFNTSFNSFEEMIPYGEKLVEMGAEQVLLSMGKDGAALFNETGVYRAPGLTGALKNSVGAGDSMVAGFVSQYVQDKDPIKAFTYGVASGSATAFSEDLALGKDILNLVEKVKINQVKN</sequence>
<evidence type="ECO:0000256" key="8">
    <source>
        <dbReference type="PIRNR" id="PIRNR000535"/>
    </source>
</evidence>
<dbReference type="InterPro" id="IPR022463">
    <property type="entry name" value="1-PFruKinase"/>
</dbReference>
<keyword evidence="4 8" id="KW-0547">Nucleotide-binding</keyword>
<dbReference type="InterPro" id="IPR002173">
    <property type="entry name" value="Carboh/pur_kinase_PfkB_CS"/>
</dbReference>
<evidence type="ECO:0000256" key="6">
    <source>
        <dbReference type="ARBA" id="ARBA00022840"/>
    </source>
</evidence>
<comment type="similarity">
    <text evidence="1">Belongs to the carbohydrate kinase pfkB family.</text>
</comment>
<dbReference type="AlphaFoldDB" id="A0A430B3W5"/>
<dbReference type="Proteomes" id="UP000288028">
    <property type="component" value="Unassembled WGS sequence"/>
</dbReference>
<comment type="pathway">
    <text evidence="8">Carbohydrate metabolism; D-tagatose 6-phosphate degradation; D-glyceraldehyde 3-phosphate and glycerone phosphate from D-tagatose 6-phosphate: step 1/2.</text>
</comment>
<proteinExistence type="inferred from homology"/>
<comment type="catalytic activity">
    <reaction evidence="8">
        <text>D-tagatofuranose 6-phosphate + ATP = D-tagatofuranose 1,6-bisphosphate + ADP + H(+)</text>
        <dbReference type="Rhea" id="RHEA:12420"/>
        <dbReference type="ChEBI" id="CHEBI:15378"/>
        <dbReference type="ChEBI" id="CHEBI:30616"/>
        <dbReference type="ChEBI" id="CHEBI:58694"/>
        <dbReference type="ChEBI" id="CHEBI:58695"/>
        <dbReference type="ChEBI" id="CHEBI:456216"/>
        <dbReference type="EC" id="2.7.1.144"/>
    </reaction>
</comment>
<keyword evidence="6 8" id="KW-0067">ATP-binding</keyword>
<evidence type="ECO:0000256" key="7">
    <source>
        <dbReference type="ARBA" id="ARBA00047745"/>
    </source>
</evidence>
<name>A0A430B3W5_9ENTE</name>
<dbReference type="GO" id="GO:0005829">
    <property type="term" value="C:cytosol"/>
    <property type="evidence" value="ECO:0007669"/>
    <property type="project" value="TreeGrafter"/>
</dbReference>
<dbReference type="PANTHER" id="PTHR46566:SF1">
    <property type="entry name" value="1-PHOSPHOFRUCTOKINASE"/>
    <property type="match status" value="1"/>
</dbReference>
<dbReference type="PANTHER" id="PTHR46566">
    <property type="entry name" value="1-PHOSPHOFRUCTOKINASE-RELATED"/>
    <property type="match status" value="1"/>
</dbReference>
<evidence type="ECO:0000256" key="1">
    <source>
        <dbReference type="ARBA" id="ARBA00005380"/>
    </source>
</evidence>
<protein>
    <recommendedName>
        <fullName evidence="8">Tagatose-6-phosphate kinase</fullName>
        <ecNumber evidence="8">2.7.1.144</ecNumber>
    </recommendedName>
</protein>
<keyword evidence="2 8" id="KW-0808">Transferase</keyword>
<dbReference type="PIRSF" id="PIRSF000535">
    <property type="entry name" value="1PFK/6PFK/LacC"/>
    <property type="match status" value="1"/>
</dbReference>
<dbReference type="GO" id="GO:0044281">
    <property type="term" value="P:small molecule metabolic process"/>
    <property type="evidence" value="ECO:0007669"/>
    <property type="project" value="UniProtKB-ARBA"/>
</dbReference>
<dbReference type="GO" id="GO:2001059">
    <property type="term" value="P:D-tagatose 6-phosphate catabolic process"/>
    <property type="evidence" value="ECO:0007669"/>
    <property type="project" value="UniProtKB-UniPathway"/>
</dbReference>
<keyword evidence="3 8" id="KW-0423">Lactose metabolism</keyword>
<dbReference type="SUPFAM" id="SSF53613">
    <property type="entry name" value="Ribokinase-like"/>
    <property type="match status" value="1"/>
</dbReference>
<feature type="domain" description="Carbohydrate kinase PfkB" evidence="10">
    <location>
        <begin position="10"/>
        <end position="283"/>
    </location>
</feature>
<accession>A0A430B3W5</accession>
<evidence type="ECO:0000313" key="12">
    <source>
        <dbReference type="Proteomes" id="UP000288028"/>
    </source>
</evidence>
<keyword evidence="5 9" id="KW-0418">Kinase</keyword>
<dbReference type="InterPro" id="IPR029056">
    <property type="entry name" value="Ribokinase-like"/>
</dbReference>
<dbReference type="GO" id="GO:0005988">
    <property type="term" value="P:lactose metabolic process"/>
    <property type="evidence" value="ECO:0007669"/>
    <property type="project" value="UniProtKB-KW"/>
</dbReference>
<comment type="function">
    <text evidence="9">Catalyzes the ATP-dependent phosphorylation of fructose-l-phosphate to fructose-l,6-bisphosphate.</text>
</comment>
<evidence type="ECO:0000256" key="9">
    <source>
        <dbReference type="RuleBase" id="RU369061"/>
    </source>
</evidence>
<dbReference type="Gene3D" id="3.40.1190.20">
    <property type="match status" value="1"/>
</dbReference>
<evidence type="ECO:0000256" key="5">
    <source>
        <dbReference type="ARBA" id="ARBA00022777"/>
    </source>
</evidence>
<dbReference type="CDD" id="cd01164">
    <property type="entry name" value="FruK_PfkB_like"/>
    <property type="match status" value="1"/>
</dbReference>
<dbReference type="GO" id="GO:0016052">
    <property type="term" value="P:carbohydrate catabolic process"/>
    <property type="evidence" value="ECO:0007669"/>
    <property type="project" value="UniProtKB-ARBA"/>
</dbReference>
<dbReference type="GO" id="GO:0009024">
    <property type="term" value="F:tagatose-6-phosphate kinase activity"/>
    <property type="evidence" value="ECO:0007669"/>
    <property type="project" value="UniProtKB-EC"/>
</dbReference>
<dbReference type="RefSeq" id="WP_126793559.1">
    <property type="nucleotide sequence ID" value="NZ_CP060720.1"/>
</dbReference>
<reference evidence="11 12" key="1">
    <citation type="submission" date="2017-05" db="EMBL/GenBank/DDBJ databases">
        <title>Vagococcus spp. assemblies.</title>
        <authorList>
            <person name="Gulvik C.A."/>
        </authorList>
    </citation>
    <scope>NUCLEOTIDE SEQUENCE [LARGE SCALE GENOMIC DNA]</scope>
    <source>
        <strain evidence="11 12">SS1714</strain>
    </source>
</reference>
<dbReference type="InterPro" id="IPR017583">
    <property type="entry name" value="Tagatose/fructose_Pkinase"/>
</dbReference>
<evidence type="ECO:0000259" key="10">
    <source>
        <dbReference type="Pfam" id="PF00294"/>
    </source>
</evidence>
<dbReference type="GeneID" id="95579547"/>
<comment type="catalytic activity">
    <reaction evidence="7 9">
        <text>beta-D-fructose 1-phosphate + ATP = beta-D-fructose 1,6-bisphosphate + ADP + H(+)</text>
        <dbReference type="Rhea" id="RHEA:14213"/>
        <dbReference type="ChEBI" id="CHEBI:15378"/>
        <dbReference type="ChEBI" id="CHEBI:30616"/>
        <dbReference type="ChEBI" id="CHEBI:32966"/>
        <dbReference type="ChEBI" id="CHEBI:138881"/>
        <dbReference type="ChEBI" id="CHEBI:456216"/>
        <dbReference type="EC" id="2.7.1.56"/>
    </reaction>
</comment>
<dbReference type="Pfam" id="PF00294">
    <property type="entry name" value="PfkB"/>
    <property type="match status" value="1"/>
</dbReference>
<dbReference type="OrthoDB" id="9801219at2"/>
<dbReference type="NCBIfam" id="TIGR03828">
    <property type="entry name" value="pfkB"/>
    <property type="match status" value="1"/>
</dbReference>
<keyword evidence="12" id="KW-1185">Reference proteome</keyword>
<evidence type="ECO:0000256" key="2">
    <source>
        <dbReference type="ARBA" id="ARBA00022679"/>
    </source>
</evidence>
<gene>
    <name evidence="11" type="ORF">CBF28_07420</name>
</gene>
<dbReference type="InterPro" id="IPR011611">
    <property type="entry name" value="PfkB_dom"/>
</dbReference>
<comment type="caution">
    <text evidence="11">The sequence shown here is derived from an EMBL/GenBank/DDBJ whole genome shotgun (WGS) entry which is preliminary data.</text>
</comment>
<dbReference type="FunFam" id="3.40.1190.20:FF:000001">
    <property type="entry name" value="Phosphofructokinase"/>
    <property type="match status" value="1"/>
</dbReference>
<comment type="similarity">
    <text evidence="8">Belongs to the carbohydrate kinase PfkB family. LacC subfamily.</text>
</comment>
<dbReference type="GO" id="GO:0005524">
    <property type="term" value="F:ATP binding"/>
    <property type="evidence" value="ECO:0007669"/>
    <property type="project" value="UniProtKB-UniRule"/>
</dbReference>
<dbReference type="PROSITE" id="PS00584">
    <property type="entry name" value="PFKB_KINASES_2"/>
    <property type="match status" value="1"/>
</dbReference>
<dbReference type="NCBIfam" id="TIGR03168">
    <property type="entry name" value="1-PFK"/>
    <property type="match status" value="1"/>
</dbReference>
<dbReference type="GO" id="GO:0008662">
    <property type="term" value="F:1-phosphofructokinase activity"/>
    <property type="evidence" value="ECO:0007669"/>
    <property type="project" value="UniProtKB-UniRule"/>
</dbReference>
<dbReference type="UniPathway" id="UPA00704">
    <property type="reaction ID" value="UER00715"/>
</dbReference>
<evidence type="ECO:0000256" key="3">
    <source>
        <dbReference type="ARBA" id="ARBA00022736"/>
    </source>
</evidence>
<dbReference type="EMBL" id="NGKB01000006">
    <property type="protein sequence ID" value="RSU14892.1"/>
    <property type="molecule type" value="Genomic_DNA"/>
</dbReference>
<organism evidence="11 12">
    <name type="scientific">Vagococcus carniphilus</name>
    <dbReference type="NCBI Taxonomy" id="218144"/>
    <lineage>
        <taxon>Bacteria</taxon>
        <taxon>Bacillati</taxon>
        <taxon>Bacillota</taxon>
        <taxon>Bacilli</taxon>
        <taxon>Lactobacillales</taxon>
        <taxon>Enterococcaceae</taxon>
        <taxon>Vagococcus</taxon>
    </lineage>
</organism>
<dbReference type="EC" id="2.7.1.144" evidence="8"/>
<evidence type="ECO:0000313" key="11">
    <source>
        <dbReference type="EMBL" id="RSU14892.1"/>
    </source>
</evidence>
<evidence type="ECO:0000256" key="4">
    <source>
        <dbReference type="ARBA" id="ARBA00022741"/>
    </source>
</evidence>